<keyword evidence="5" id="KW-1185">Reference proteome</keyword>
<dbReference type="InterPro" id="IPR000451">
    <property type="entry name" value="NFkB/Dor"/>
</dbReference>
<keyword evidence="1" id="KW-0040">ANK repeat</keyword>
<dbReference type="Gene3D" id="2.60.40.340">
    <property type="entry name" value="Rel homology domain (RHD), DNA-binding domain"/>
    <property type="match status" value="1"/>
</dbReference>
<dbReference type="SMART" id="SM00248">
    <property type="entry name" value="ANK"/>
    <property type="match status" value="6"/>
</dbReference>
<dbReference type="CDD" id="cd01177">
    <property type="entry name" value="IPT_NFkappaB"/>
    <property type="match status" value="1"/>
</dbReference>
<dbReference type="SUPFAM" id="SSF48403">
    <property type="entry name" value="Ankyrin repeat"/>
    <property type="match status" value="1"/>
</dbReference>
<sequence>MSASDNSESSNLGSPFSQSESPYSSPSQQVPQLANFLTELSCAGQAVSKNGDKGPFLRILEQPQNHFRFRYRSEMIGTHGCLLGKSFASNKTKTYPTVELINYAGKARIRCRLAQHDNREEHPHKLLEDDQDSDVSAKVPEEGSYKVRFPGMGIIHTAKKDVPQLLFKKFETILRSNPTKSFDERALRAKCENVAKNINLNIVRLKFSAHDILTDKEICDPVFSEPIHNMKSAATNDLKICRMSRCYGRSKGGEDVFILVEKVNKKNIMIRFYELSDTGDECWSAWAHFHQNEVHHQYAIVFRTPPYKGPKIGSEAEVFVELVRPSDGRTSESERFTYKPEFINTMRKKRKANSSFSSMGSGSGGSINSLSDFPLPIQMMQLKNGREEPQDEVMTTLPTSNIPVPQTSVIMASNDLVADALFYDLSPIAPSQLNVGPMLGQPNIPEPPVLQLNSSELDRLLKNNSDMSSEEKKQFYEADWTEYYNSYGDSVTDRMFGIESTGLVADSARVNVNKNAQFPKMSPMSSEEDHVAVNIINKKNTEYSAYYKTEDGIEVKKLVKELCDMIKNKTSYKKHVVREKLERLFDKRLSNGDTFLHMMLANKQPSLQYIVKLIDSMKLTHLLNITNNTAQSILHLAIIHDSPHLVNFLVSKGCNPMIEDNEGNNVLHYAVICQTCLAPLLQAIKNNKVDYDINAYNNEKQTALHLAAIYGSEESCSLLLANGASLRTRDSDGRTAIHLAAYDDCLPEMRALLEHAEPSDIDAVDGRGNTALQIVCGGAMRQNTIEIVKLLLEKNADPTKKEDNNQPAWRMARDKPELLAVLKSHLPPHILCEDEIKSEPEDEYESADDVEADSGLGGLYLYLEELSRSLDRSGAWRELAARLHHDSLLSWYTAAASPTRTLLTNLKECNEDINSKSLALLLEDMGQREAANIIRRYI</sequence>
<dbReference type="Pfam" id="PF16179">
    <property type="entry name" value="RHD_dimer"/>
    <property type="match status" value="1"/>
</dbReference>
<feature type="compositionally biased region" description="Low complexity" evidence="2">
    <location>
        <begin position="14"/>
        <end position="30"/>
    </location>
</feature>
<dbReference type="SUPFAM" id="SSF49417">
    <property type="entry name" value="p53-like transcription factors"/>
    <property type="match status" value="1"/>
</dbReference>
<dbReference type="Gene3D" id="2.60.40.10">
    <property type="entry name" value="Immunoglobulins"/>
    <property type="match status" value="1"/>
</dbReference>
<dbReference type="PANTHER" id="PTHR24169">
    <property type="entry name" value="NUCLEAR FACTOR NF-KAPPA-B PROTEIN"/>
    <property type="match status" value="1"/>
</dbReference>
<evidence type="ECO:0000259" key="3">
    <source>
        <dbReference type="PROSITE" id="PS50254"/>
    </source>
</evidence>
<dbReference type="InterPro" id="IPR033926">
    <property type="entry name" value="IPT_NFkappaB"/>
</dbReference>
<dbReference type="Proteomes" id="UP000837857">
    <property type="component" value="Chromosome 6"/>
</dbReference>
<dbReference type="InterPro" id="IPR036770">
    <property type="entry name" value="Ankyrin_rpt-contain_sf"/>
</dbReference>
<dbReference type="Gene3D" id="1.10.533.10">
    <property type="entry name" value="Death Domain, Fas"/>
    <property type="match status" value="1"/>
</dbReference>
<dbReference type="Pfam" id="PF00554">
    <property type="entry name" value="RHD_DNA_bind"/>
    <property type="match status" value="1"/>
</dbReference>
<dbReference type="InterPro" id="IPR011029">
    <property type="entry name" value="DEATH-like_dom_sf"/>
</dbReference>
<feature type="repeat" description="ANK" evidence="1">
    <location>
        <begin position="629"/>
        <end position="661"/>
    </location>
</feature>
<evidence type="ECO:0000313" key="5">
    <source>
        <dbReference type="Proteomes" id="UP000837857"/>
    </source>
</evidence>
<dbReference type="SMART" id="SM00429">
    <property type="entry name" value="IPT"/>
    <property type="match status" value="1"/>
</dbReference>
<dbReference type="InterPro" id="IPR037059">
    <property type="entry name" value="RHD_DNA_bind_dom_sf"/>
</dbReference>
<dbReference type="SUPFAM" id="SSF81296">
    <property type="entry name" value="E set domains"/>
    <property type="match status" value="1"/>
</dbReference>
<evidence type="ECO:0000256" key="1">
    <source>
        <dbReference type="PROSITE-ProRule" id="PRU00023"/>
    </source>
</evidence>
<dbReference type="PRINTS" id="PR00057">
    <property type="entry name" value="NFKBTNSCPFCT"/>
</dbReference>
<dbReference type="Pfam" id="PF13637">
    <property type="entry name" value="Ank_4"/>
    <property type="match status" value="1"/>
</dbReference>
<evidence type="ECO:0000256" key="2">
    <source>
        <dbReference type="SAM" id="MobiDB-lite"/>
    </source>
</evidence>
<feature type="repeat" description="ANK" evidence="1">
    <location>
        <begin position="699"/>
        <end position="731"/>
    </location>
</feature>
<dbReference type="PROSITE" id="PS50297">
    <property type="entry name" value="ANK_REP_REGION"/>
    <property type="match status" value="1"/>
</dbReference>
<gene>
    <name evidence="4" type="ORF">IPOD504_LOCUS15174</name>
</gene>
<dbReference type="Gene3D" id="1.25.40.20">
    <property type="entry name" value="Ankyrin repeat-containing domain"/>
    <property type="match status" value="1"/>
</dbReference>
<dbReference type="Pfam" id="PF12796">
    <property type="entry name" value="Ank_2"/>
    <property type="match status" value="1"/>
</dbReference>
<dbReference type="PROSITE" id="PS50254">
    <property type="entry name" value="REL_2"/>
    <property type="match status" value="1"/>
</dbReference>
<feature type="non-terminal residue" evidence="4">
    <location>
        <position position="938"/>
    </location>
</feature>
<dbReference type="PANTHER" id="PTHR24169:SF28">
    <property type="entry name" value="NUCLEAR FACTOR NF-KAPPA-B P110 SUBUNIT"/>
    <property type="match status" value="1"/>
</dbReference>
<dbReference type="InterPro" id="IPR032397">
    <property type="entry name" value="RHD_dimer"/>
</dbReference>
<feature type="compositionally biased region" description="Polar residues" evidence="2">
    <location>
        <begin position="1"/>
        <end position="13"/>
    </location>
</feature>
<dbReference type="InterPro" id="IPR013783">
    <property type="entry name" value="Ig-like_fold"/>
</dbReference>
<feature type="region of interest" description="Disordered" evidence="2">
    <location>
        <begin position="1"/>
        <end position="30"/>
    </location>
</feature>
<dbReference type="InterPro" id="IPR002110">
    <property type="entry name" value="Ankyrin_rpt"/>
</dbReference>
<protein>
    <recommendedName>
        <fullName evidence="3">RHD domain-containing protein</fullName>
    </recommendedName>
</protein>
<dbReference type="SUPFAM" id="SSF47986">
    <property type="entry name" value="DEATH domain"/>
    <property type="match status" value="1"/>
</dbReference>
<dbReference type="InterPro" id="IPR011539">
    <property type="entry name" value="RHD_DNA_bind_dom"/>
</dbReference>
<dbReference type="InterPro" id="IPR008967">
    <property type="entry name" value="p53-like_TF_DNA-bd_sf"/>
</dbReference>
<dbReference type="EMBL" id="OW152818">
    <property type="protein sequence ID" value="CAH2071559.1"/>
    <property type="molecule type" value="Genomic_DNA"/>
</dbReference>
<dbReference type="PROSITE" id="PS50088">
    <property type="entry name" value="ANK_REPEAT"/>
    <property type="match status" value="2"/>
</dbReference>
<dbReference type="InterPro" id="IPR014756">
    <property type="entry name" value="Ig_E-set"/>
</dbReference>
<organism evidence="4 5">
    <name type="scientific">Iphiclides podalirius</name>
    <name type="common">scarce swallowtail</name>
    <dbReference type="NCBI Taxonomy" id="110791"/>
    <lineage>
        <taxon>Eukaryota</taxon>
        <taxon>Metazoa</taxon>
        <taxon>Ecdysozoa</taxon>
        <taxon>Arthropoda</taxon>
        <taxon>Hexapoda</taxon>
        <taxon>Insecta</taxon>
        <taxon>Pterygota</taxon>
        <taxon>Neoptera</taxon>
        <taxon>Endopterygota</taxon>
        <taxon>Lepidoptera</taxon>
        <taxon>Glossata</taxon>
        <taxon>Ditrysia</taxon>
        <taxon>Papilionoidea</taxon>
        <taxon>Papilionidae</taxon>
        <taxon>Papilioninae</taxon>
        <taxon>Iphiclides</taxon>
    </lineage>
</organism>
<dbReference type="InterPro" id="IPR002909">
    <property type="entry name" value="IPT_dom"/>
</dbReference>
<evidence type="ECO:0000313" key="4">
    <source>
        <dbReference type="EMBL" id="CAH2071559.1"/>
    </source>
</evidence>
<proteinExistence type="predicted"/>
<reference evidence="4" key="1">
    <citation type="submission" date="2022-03" db="EMBL/GenBank/DDBJ databases">
        <authorList>
            <person name="Martin H S."/>
        </authorList>
    </citation>
    <scope>NUCLEOTIDE SEQUENCE</scope>
</reference>
<accession>A0ABN8IYU0</accession>
<name>A0ABN8IYU0_9NEOP</name>
<feature type="domain" description="RHD" evidence="3">
    <location>
        <begin position="52"/>
        <end position="234"/>
    </location>
</feature>